<dbReference type="GO" id="GO:0046872">
    <property type="term" value="F:metal ion binding"/>
    <property type="evidence" value="ECO:0007669"/>
    <property type="project" value="UniProtKB-KW"/>
</dbReference>
<dbReference type="KEGG" id="aplc:110975691"/>
<organism evidence="9 10">
    <name type="scientific">Acanthaster planci</name>
    <name type="common">Crown-of-thorns starfish</name>
    <dbReference type="NCBI Taxonomy" id="133434"/>
    <lineage>
        <taxon>Eukaryota</taxon>
        <taxon>Metazoa</taxon>
        <taxon>Echinodermata</taxon>
        <taxon>Eleutherozoa</taxon>
        <taxon>Asterozoa</taxon>
        <taxon>Asteroidea</taxon>
        <taxon>Valvatacea</taxon>
        <taxon>Valvatida</taxon>
        <taxon>Acanthasteridae</taxon>
        <taxon>Acanthaster</taxon>
    </lineage>
</organism>
<keyword evidence="5" id="KW-0430">Lectin</keyword>
<dbReference type="Gene3D" id="2.60.120.260">
    <property type="entry name" value="Galactose-binding domain-like"/>
    <property type="match status" value="1"/>
</dbReference>
<evidence type="ECO:0000256" key="4">
    <source>
        <dbReference type="ARBA" id="ARBA00022723"/>
    </source>
</evidence>
<dbReference type="AlphaFoldDB" id="A0A8B7XTA7"/>
<dbReference type="PANTHER" id="PTHR45713:SF11">
    <property type="entry name" value="FUCOLECTIN TACHYLECTIN-4 PENTRAXIN-1 DOMAIN-CONTAINING PROTEIN"/>
    <property type="match status" value="1"/>
</dbReference>
<dbReference type="GO" id="GO:0001868">
    <property type="term" value="P:regulation of complement activation, lectin pathway"/>
    <property type="evidence" value="ECO:0007669"/>
    <property type="project" value="UniProtKB-ARBA"/>
</dbReference>
<dbReference type="Proteomes" id="UP000694845">
    <property type="component" value="Unplaced"/>
</dbReference>
<comment type="function">
    <text evidence="1">Acts as a defensive agent. Recognizes blood group fucosylated oligosaccharides including A, B, H and Lewis B-type antigens. Does not recognize Lewis A antigen and has low affinity for monovalent haptens.</text>
</comment>
<evidence type="ECO:0000256" key="1">
    <source>
        <dbReference type="ARBA" id="ARBA00002219"/>
    </source>
</evidence>
<protein>
    <submittedName>
        <fullName evidence="10">Fucolectin-1-like isoform X1</fullName>
    </submittedName>
</protein>
<dbReference type="InterPro" id="IPR051941">
    <property type="entry name" value="BG_Antigen-Binding_Lectin"/>
</dbReference>
<evidence type="ECO:0000259" key="8">
    <source>
        <dbReference type="PROSITE" id="PS50948"/>
    </source>
</evidence>
<evidence type="ECO:0000256" key="5">
    <source>
        <dbReference type="ARBA" id="ARBA00022734"/>
    </source>
</evidence>
<dbReference type="Pfam" id="PF22633">
    <property type="entry name" value="F5_F8_type_C_2"/>
    <property type="match status" value="1"/>
</dbReference>
<keyword evidence="4" id="KW-0479">Metal-binding</keyword>
<gene>
    <name evidence="10" type="primary">LOC110975691</name>
</gene>
<keyword evidence="9" id="KW-1185">Reference proteome</keyword>
<feature type="domain" description="Apple" evidence="8">
    <location>
        <begin position="198"/>
        <end position="281"/>
    </location>
</feature>
<comment type="subunit">
    <text evidence="3">Homotrimer.</text>
</comment>
<proteinExistence type="inferred from homology"/>
<evidence type="ECO:0000256" key="6">
    <source>
        <dbReference type="ARBA" id="ARBA00022837"/>
    </source>
</evidence>
<accession>A0A8B7XTA7</accession>
<comment type="similarity">
    <text evidence="2">Belongs to the fucolectin family.</text>
</comment>
<evidence type="ECO:0000313" key="10">
    <source>
        <dbReference type="RefSeq" id="XP_022084079.1"/>
    </source>
</evidence>
<dbReference type="PROSITE" id="PS50948">
    <property type="entry name" value="PAN"/>
    <property type="match status" value="1"/>
</dbReference>
<dbReference type="GO" id="GO:0042806">
    <property type="term" value="F:fucose binding"/>
    <property type="evidence" value="ECO:0007669"/>
    <property type="project" value="UniProtKB-ARBA"/>
</dbReference>
<evidence type="ECO:0000256" key="3">
    <source>
        <dbReference type="ARBA" id="ARBA00011233"/>
    </source>
</evidence>
<dbReference type="OrthoDB" id="6102375at2759"/>
<dbReference type="PANTHER" id="PTHR45713">
    <property type="entry name" value="FTP DOMAIN-CONTAINING PROTEIN"/>
    <property type="match status" value="1"/>
</dbReference>
<name>A0A8B7XTA7_ACAPL</name>
<dbReference type="InterPro" id="IPR006585">
    <property type="entry name" value="FTP1"/>
</dbReference>
<sequence>MEDKLLLVERYCHFTLSFDSVETMVFQWLLVLALILADRCQCVPGRFTAISVSGSSTSQSSTCEEGCAAYAVDGLSDTFQCSRPDGSDKNPWWRLDLLASYNVGQIKVTSRYSPGRDYFAGTEARTGLSTLVSFHNRCGSPVSSSYPGEVHVFLCDSSEEARFVSLVKDVSTSNGTFLSVAEVTVDMFEPGKPVIKDCRPAWKPATFRLLHQDGLISNPSQLLATVAAGTPQFCALRCLNKAGCLSFDIAPGKQCRLYNIHSADINAVRNSDSAVYACLFCG</sequence>
<evidence type="ECO:0000313" key="9">
    <source>
        <dbReference type="Proteomes" id="UP000694845"/>
    </source>
</evidence>
<keyword evidence="6" id="KW-0106">Calcium</keyword>
<dbReference type="RefSeq" id="XP_022084079.1">
    <property type="nucleotide sequence ID" value="XM_022228387.1"/>
</dbReference>
<dbReference type="InterPro" id="IPR003609">
    <property type="entry name" value="Pan_app"/>
</dbReference>
<evidence type="ECO:0000256" key="7">
    <source>
        <dbReference type="ARBA" id="ARBA00023157"/>
    </source>
</evidence>
<keyword evidence="7" id="KW-1015">Disulfide bond</keyword>
<reference evidence="10" key="1">
    <citation type="submission" date="2025-08" db="UniProtKB">
        <authorList>
            <consortium name="RefSeq"/>
        </authorList>
    </citation>
    <scope>IDENTIFICATION</scope>
</reference>
<dbReference type="SMART" id="SM00607">
    <property type="entry name" value="FTP"/>
    <property type="match status" value="1"/>
</dbReference>
<dbReference type="SUPFAM" id="SSF49785">
    <property type="entry name" value="Galactose-binding domain-like"/>
    <property type="match status" value="1"/>
</dbReference>
<dbReference type="OMA" id="VERYCHF"/>
<dbReference type="GO" id="GO:0010185">
    <property type="term" value="P:regulation of cellular defense response"/>
    <property type="evidence" value="ECO:0007669"/>
    <property type="project" value="UniProtKB-ARBA"/>
</dbReference>
<dbReference type="InterPro" id="IPR008979">
    <property type="entry name" value="Galactose-bd-like_sf"/>
</dbReference>
<dbReference type="GeneID" id="110975691"/>
<evidence type="ECO:0000256" key="2">
    <source>
        <dbReference type="ARBA" id="ARBA00010147"/>
    </source>
</evidence>